<keyword evidence="2 3" id="KW-0727">SH2 domain</keyword>
<evidence type="ECO:0000313" key="7">
    <source>
        <dbReference type="Proteomes" id="UP001162483"/>
    </source>
</evidence>
<dbReference type="InterPro" id="IPR015042">
    <property type="entry name" value="BPS-dom"/>
</dbReference>
<accession>A0ABN9HRA2</accession>
<evidence type="ECO:0000256" key="2">
    <source>
        <dbReference type="ARBA" id="ARBA00022999"/>
    </source>
</evidence>
<dbReference type="PROSITE" id="PS50003">
    <property type="entry name" value="PH_DOMAIN"/>
    <property type="match status" value="1"/>
</dbReference>
<evidence type="ECO:0008006" key="8">
    <source>
        <dbReference type="Google" id="ProtNLM"/>
    </source>
</evidence>
<evidence type="ECO:0000259" key="4">
    <source>
        <dbReference type="PROSITE" id="PS50001"/>
    </source>
</evidence>
<name>A0ABN9HRA2_9NEOB</name>
<dbReference type="InterPro" id="IPR001849">
    <property type="entry name" value="PH_domain"/>
</dbReference>
<dbReference type="PROSITE" id="PS50001">
    <property type="entry name" value="SH2"/>
    <property type="match status" value="1"/>
</dbReference>
<dbReference type="InterPro" id="IPR011993">
    <property type="entry name" value="PH-like_dom_sf"/>
</dbReference>
<evidence type="ECO:0000259" key="5">
    <source>
        <dbReference type="PROSITE" id="PS50003"/>
    </source>
</evidence>
<organism evidence="6 7">
    <name type="scientific">Staurois parvus</name>
    <dbReference type="NCBI Taxonomy" id="386267"/>
    <lineage>
        <taxon>Eukaryota</taxon>
        <taxon>Metazoa</taxon>
        <taxon>Chordata</taxon>
        <taxon>Craniata</taxon>
        <taxon>Vertebrata</taxon>
        <taxon>Euteleostomi</taxon>
        <taxon>Amphibia</taxon>
        <taxon>Batrachia</taxon>
        <taxon>Anura</taxon>
        <taxon>Neobatrachia</taxon>
        <taxon>Ranoidea</taxon>
        <taxon>Ranidae</taxon>
        <taxon>Staurois</taxon>
    </lineage>
</organism>
<dbReference type="Pfam" id="PF00017">
    <property type="entry name" value="SH2"/>
    <property type="match status" value="1"/>
</dbReference>
<feature type="domain" description="PH" evidence="5">
    <location>
        <begin position="1"/>
        <end position="53"/>
    </location>
</feature>
<dbReference type="Proteomes" id="UP001162483">
    <property type="component" value="Unassembled WGS sequence"/>
</dbReference>
<keyword evidence="1" id="KW-0597">Phosphoprotein</keyword>
<reference evidence="6" key="1">
    <citation type="submission" date="2023-05" db="EMBL/GenBank/DDBJ databases">
        <authorList>
            <person name="Stuckert A."/>
        </authorList>
    </citation>
    <scope>NUCLEOTIDE SEQUENCE</scope>
</reference>
<protein>
    <recommendedName>
        <fullName evidence="8">Growth factor receptor-bound protein 14</fullName>
    </recommendedName>
</protein>
<dbReference type="InterPro" id="IPR039664">
    <property type="entry name" value="GRB/APBB1IP"/>
</dbReference>
<dbReference type="EMBL" id="CATNWA010021642">
    <property type="protein sequence ID" value="CAI9623423.1"/>
    <property type="molecule type" value="Genomic_DNA"/>
</dbReference>
<proteinExistence type="predicted"/>
<keyword evidence="7" id="KW-1185">Reference proteome</keyword>
<sequence length="249" mass="28108">MLLSAKKSYGAPTDFGFCLKPNKTGGTKEMKLLCAETEESKICWLTAIRLYKNGKQIYQNYLRPQQKCDASIQNLAATRSISENSLVAMDFSGHKSRVIENPTEALSIALQEGLLWRRKSSGRINLHGINTSSQNSAMNLAVHMSQPWFHHKISRDEAQKLIHQQGLVNGVFLLRDSQSAPKSFVLSMCHGQKIKHFQISPIEDGGELYYTLDEGHTRFTDLTQLVEFHQLNKGILPCTLKHYCTRVTV</sequence>
<evidence type="ECO:0000256" key="1">
    <source>
        <dbReference type="ARBA" id="ARBA00022553"/>
    </source>
</evidence>
<dbReference type="InterPro" id="IPR000980">
    <property type="entry name" value="SH2"/>
</dbReference>
<gene>
    <name evidence="6" type="ORF">SPARVUS_LOCUS16462425</name>
</gene>
<dbReference type="Gene3D" id="3.30.505.10">
    <property type="entry name" value="SH2 domain"/>
    <property type="match status" value="1"/>
</dbReference>
<dbReference type="PANTHER" id="PTHR11243:SF22">
    <property type="entry name" value="GROWTH FACTOR RECEPTOR-BOUND PROTEIN 14"/>
    <property type="match status" value="1"/>
</dbReference>
<comment type="caution">
    <text evidence="6">The sequence shown here is derived from an EMBL/GenBank/DDBJ whole genome shotgun (WGS) entry which is preliminary data.</text>
</comment>
<dbReference type="PRINTS" id="PR00401">
    <property type="entry name" value="SH2DOMAIN"/>
</dbReference>
<dbReference type="InterPro" id="IPR036860">
    <property type="entry name" value="SH2_dom_sf"/>
</dbReference>
<dbReference type="SMART" id="SM00252">
    <property type="entry name" value="SH2"/>
    <property type="match status" value="1"/>
</dbReference>
<feature type="domain" description="SH2" evidence="4">
    <location>
        <begin position="148"/>
        <end position="244"/>
    </location>
</feature>
<dbReference type="SUPFAM" id="SSF55550">
    <property type="entry name" value="SH2 domain"/>
    <property type="match status" value="1"/>
</dbReference>
<evidence type="ECO:0000313" key="6">
    <source>
        <dbReference type="EMBL" id="CAI9623423.1"/>
    </source>
</evidence>
<dbReference type="Pfam" id="PF08947">
    <property type="entry name" value="BPS"/>
    <property type="match status" value="1"/>
</dbReference>
<dbReference type="Gene3D" id="2.30.29.30">
    <property type="entry name" value="Pleckstrin-homology domain (PH domain)/Phosphotyrosine-binding domain (PTB)"/>
    <property type="match status" value="1"/>
</dbReference>
<evidence type="ECO:0000256" key="3">
    <source>
        <dbReference type="PROSITE-ProRule" id="PRU00191"/>
    </source>
</evidence>
<dbReference type="PANTHER" id="PTHR11243">
    <property type="entry name" value="GROWTH FACTOR RECEPTOR-BOUND PROTEIN"/>
    <property type="match status" value="1"/>
</dbReference>